<keyword evidence="2" id="KW-1185">Reference proteome</keyword>
<dbReference type="RefSeq" id="WP_053378118.1">
    <property type="nucleotide sequence ID" value="NZ_CP011801.1"/>
</dbReference>
<proteinExistence type="predicted"/>
<protein>
    <recommendedName>
        <fullName evidence="3">SnoaL-like domain-containing protein</fullName>
    </recommendedName>
</protein>
<dbReference type="Gene3D" id="3.10.450.50">
    <property type="match status" value="1"/>
</dbReference>
<evidence type="ECO:0000313" key="1">
    <source>
        <dbReference type="EMBL" id="ALA56664.1"/>
    </source>
</evidence>
<evidence type="ECO:0000313" key="2">
    <source>
        <dbReference type="Proteomes" id="UP000069205"/>
    </source>
</evidence>
<reference evidence="1 2" key="1">
    <citation type="journal article" date="2015" name="Proc. Natl. Acad. Sci. U.S.A.">
        <title>Expanded metabolic versatility of ubiquitous nitrite-oxidizing bacteria from the genus Nitrospira.</title>
        <authorList>
            <person name="Koch H."/>
            <person name="Lucker S."/>
            <person name="Albertsen M."/>
            <person name="Kitzinger K."/>
            <person name="Herbold C."/>
            <person name="Spieck E."/>
            <person name="Nielsen P.H."/>
            <person name="Wagner M."/>
            <person name="Daims H."/>
        </authorList>
    </citation>
    <scope>NUCLEOTIDE SEQUENCE [LARGE SCALE GENOMIC DNA]</scope>
    <source>
        <strain evidence="1 2">NSP M-1</strain>
    </source>
</reference>
<dbReference type="KEGG" id="nmv:NITMOv2_0225"/>
<dbReference type="OrthoDB" id="9794266at2"/>
<dbReference type="STRING" id="42253.NITMOv2_0225"/>
<dbReference type="PATRIC" id="fig|42253.5.peg.218"/>
<sequence>MAIASIIVAVVIAYAVFDQRLAPGHRWVPFGTSGPAAPDLASDRPPAQKDADRRLTRESIEFLLDTLDQARRRKDADGLLRHLAPEAVITVHIKQGAQQQLVTLTREEYRTALNMGFAFPSANDYTRVSTHIALAPDERSAKVSLKSTETLRHRHRELKIEGEETWIIRMRGDKPLIVSLEQVVPGDST</sequence>
<dbReference type="Proteomes" id="UP000069205">
    <property type="component" value="Chromosome"/>
</dbReference>
<accession>A0A0K2G726</accession>
<dbReference type="EMBL" id="CP011801">
    <property type="protein sequence ID" value="ALA56664.1"/>
    <property type="molecule type" value="Genomic_DNA"/>
</dbReference>
<gene>
    <name evidence="1" type="ORF">NITMOv2_0225</name>
</gene>
<dbReference type="SUPFAM" id="SSF54427">
    <property type="entry name" value="NTF2-like"/>
    <property type="match status" value="1"/>
</dbReference>
<dbReference type="InterPro" id="IPR032710">
    <property type="entry name" value="NTF2-like_dom_sf"/>
</dbReference>
<evidence type="ECO:0008006" key="3">
    <source>
        <dbReference type="Google" id="ProtNLM"/>
    </source>
</evidence>
<name>A0A0K2G726_NITMO</name>
<dbReference type="AlphaFoldDB" id="A0A0K2G726"/>
<organism evidence="1 2">
    <name type="scientific">Nitrospira moscoviensis</name>
    <dbReference type="NCBI Taxonomy" id="42253"/>
    <lineage>
        <taxon>Bacteria</taxon>
        <taxon>Pseudomonadati</taxon>
        <taxon>Nitrospirota</taxon>
        <taxon>Nitrospiria</taxon>
        <taxon>Nitrospirales</taxon>
        <taxon>Nitrospiraceae</taxon>
        <taxon>Nitrospira</taxon>
    </lineage>
</organism>